<dbReference type="PANTHER" id="PTHR43591:SF24">
    <property type="entry name" value="2-METHOXY-6-POLYPRENYL-1,4-BENZOQUINOL METHYLASE, MITOCHONDRIAL"/>
    <property type="match status" value="1"/>
</dbReference>
<dbReference type="RefSeq" id="XP_035322968.1">
    <property type="nucleotide sequence ID" value="XM_035466956.1"/>
</dbReference>
<proteinExistence type="inferred from homology"/>
<dbReference type="GeneID" id="55971210"/>
<keyword evidence="4" id="KW-1185">Reference proteome</keyword>
<keyword evidence="3" id="KW-0808">Transferase</keyword>
<accession>A0A9P4YYX8</accession>
<dbReference type="InterPro" id="IPR029063">
    <property type="entry name" value="SAM-dependent_MTases_sf"/>
</dbReference>
<dbReference type="PANTHER" id="PTHR43591">
    <property type="entry name" value="METHYLTRANSFERASE"/>
    <property type="match status" value="1"/>
</dbReference>
<protein>
    <submittedName>
        <fullName evidence="3">UbiE/COQ5 methyltransferase family</fullName>
    </submittedName>
</protein>
<dbReference type="InterPro" id="IPR013216">
    <property type="entry name" value="Methyltransf_11"/>
</dbReference>
<dbReference type="Proteomes" id="UP000749293">
    <property type="component" value="Unassembled WGS sequence"/>
</dbReference>
<comment type="caution">
    <text evidence="3">The sequence shown here is derived from an EMBL/GenBank/DDBJ whole genome shotgun (WGS) entry which is preliminary data.</text>
</comment>
<dbReference type="EMBL" id="JAANYQ010000004">
    <property type="protein sequence ID" value="KAF4124316.1"/>
    <property type="molecule type" value="Genomic_DNA"/>
</dbReference>
<dbReference type="Pfam" id="PF08241">
    <property type="entry name" value="Methyltransf_11"/>
    <property type="match status" value="1"/>
</dbReference>
<organism evidence="3 4">
    <name type="scientific">Geosmithia morbida</name>
    <dbReference type="NCBI Taxonomy" id="1094350"/>
    <lineage>
        <taxon>Eukaryota</taxon>
        <taxon>Fungi</taxon>
        <taxon>Dikarya</taxon>
        <taxon>Ascomycota</taxon>
        <taxon>Pezizomycotina</taxon>
        <taxon>Sordariomycetes</taxon>
        <taxon>Hypocreomycetidae</taxon>
        <taxon>Hypocreales</taxon>
        <taxon>Bionectriaceae</taxon>
        <taxon>Geosmithia</taxon>
    </lineage>
</organism>
<dbReference type="GO" id="GO:0008757">
    <property type="term" value="F:S-adenosylmethionine-dependent methyltransferase activity"/>
    <property type="evidence" value="ECO:0007669"/>
    <property type="project" value="InterPro"/>
</dbReference>
<evidence type="ECO:0000256" key="1">
    <source>
        <dbReference type="ARBA" id="ARBA00038158"/>
    </source>
</evidence>
<gene>
    <name evidence="3" type="ORF">GMORB2_4982</name>
</gene>
<name>A0A9P4YYX8_9HYPO</name>
<evidence type="ECO:0000313" key="4">
    <source>
        <dbReference type="Proteomes" id="UP000749293"/>
    </source>
</evidence>
<sequence>MTAKTHNAYAPGHSPDQVKHHEWRTAENSAAHLIPHLQRLSSADPGLQLLDVGAGSGTITASLARYIPGGHITATDISDEILDKAKQHALSEGLLDDEPRLSFQRADVYSLPFEDASFDVTHAHQVLCHLDDPVLAVGEMLRVTRPGGVVALRETDMHMFAFWPELPGLLRFHELQVSTLLANGGQDKGGRRLVRWALEAGARREHVDAGFGTWCYSAPEDREAWGQIRTKAIDMGLATETQLGDMVVAWETWRDTDEATLDSPFLRASKVCSSISALAPHSSITCSARPGGTTTTPSLSPTSTSPGLIHRSSLNWTATLISEALVKVLLPRMDVPLANTGNPISWCSPTSLTRPSTTTPAAPRYLARVDMSPPQQAEYISRGCWMYMTLPASLQSAKCSAGLGEAVSLAGTILTVTAGPRILVVPVRCSGDHIESPSRKPP</sequence>
<keyword evidence="3" id="KW-0489">Methyltransferase</keyword>
<evidence type="ECO:0000313" key="3">
    <source>
        <dbReference type="EMBL" id="KAF4124316.1"/>
    </source>
</evidence>
<dbReference type="OrthoDB" id="10017101at2759"/>
<reference evidence="3" key="1">
    <citation type="submission" date="2020-03" db="EMBL/GenBank/DDBJ databases">
        <title>Site-based positive gene gene selection in Geosmithia morbida across the United States reveals a broad range of putative effectors and factors for local host and environmental adapation.</title>
        <authorList>
            <person name="Onufrak A."/>
            <person name="Murdoch R.W."/>
            <person name="Gazis R."/>
            <person name="Huff M."/>
            <person name="Staton M."/>
            <person name="Klingeman W."/>
            <person name="Hadziabdic D."/>
        </authorList>
    </citation>
    <scope>NUCLEOTIDE SEQUENCE</scope>
    <source>
        <strain evidence="3">1262</strain>
    </source>
</reference>
<feature type="domain" description="Methyltransferase type 11" evidence="2">
    <location>
        <begin position="50"/>
        <end position="151"/>
    </location>
</feature>
<dbReference type="CDD" id="cd02440">
    <property type="entry name" value="AdoMet_MTases"/>
    <property type="match status" value="1"/>
</dbReference>
<dbReference type="GO" id="GO:0032259">
    <property type="term" value="P:methylation"/>
    <property type="evidence" value="ECO:0007669"/>
    <property type="project" value="UniProtKB-KW"/>
</dbReference>
<evidence type="ECO:0000259" key="2">
    <source>
        <dbReference type="Pfam" id="PF08241"/>
    </source>
</evidence>
<dbReference type="SUPFAM" id="SSF53335">
    <property type="entry name" value="S-adenosyl-L-methionine-dependent methyltransferases"/>
    <property type="match status" value="1"/>
</dbReference>
<comment type="similarity">
    <text evidence="1">Belongs to the methyltransferase superfamily. LaeA methyltransferase family.</text>
</comment>
<dbReference type="Gene3D" id="3.40.50.150">
    <property type="entry name" value="Vaccinia Virus protein VP39"/>
    <property type="match status" value="1"/>
</dbReference>
<dbReference type="AlphaFoldDB" id="A0A9P4YYX8"/>